<dbReference type="Pfam" id="PF00891">
    <property type="entry name" value="Methyltransf_2"/>
    <property type="match status" value="1"/>
</dbReference>
<dbReference type="PIRSF" id="PIRSF005739">
    <property type="entry name" value="O-mtase"/>
    <property type="match status" value="1"/>
</dbReference>
<dbReference type="GO" id="GO:0032259">
    <property type="term" value="P:methylation"/>
    <property type="evidence" value="ECO:0007669"/>
    <property type="project" value="UniProtKB-KW"/>
</dbReference>
<proteinExistence type="predicted"/>
<sequence length="336" mass="35498">MIVEQGAREQLGVLLAGKWVVPVIGAVAELGIADLVADGPVEVAELAKSSGTHENSLHRLLRAAASIGVVSADGDTRYGPTALSECLRADVPGSLRAAAIMFAMDPFWSPYARIRHSVTTGEPAFDLHFGTTIYDYLRDHPEHARVFGSAAAAFHAEAIRSVPHAFDFSPYATVADIGGGTGALLGAVLGANPGVRGVLLELPEVAECAEKYLAAAGLEERVDIVPGDFFVGVPRADAYLIKSCLHNFPDDRVVEVLRVIRSAIPDGAPLLVIETVIPPGDGRHYSKFDDIEMLVIAGGADRTRAQWSGLLAAAGFGLDQALPCGDRFSILLAMPR</sequence>
<protein>
    <submittedName>
        <fullName evidence="7">O-methyltransferase</fullName>
    </submittedName>
</protein>
<keyword evidence="2 7" id="KW-0808">Transferase</keyword>
<dbReference type="Gene3D" id="1.10.10.10">
    <property type="entry name" value="Winged helix-like DNA-binding domain superfamily/Winged helix DNA-binding domain"/>
    <property type="match status" value="1"/>
</dbReference>
<evidence type="ECO:0000313" key="8">
    <source>
        <dbReference type="Proteomes" id="UP000252586"/>
    </source>
</evidence>
<keyword evidence="8" id="KW-1185">Reference proteome</keyword>
<organism evidence="7 8">
    <name type="scientific">Nocardia puris</name>
    <dbReference type="NCBI Taxonomy" id="208602"/>
    <lineage>
        <taxon>Bacteria</taxon>
        <taxon>Bacillati</taxon>
        <taxon>Actinomycetota</taxon>
        <taxon>Actinomycetes</taxon>
        <taxon>Mycobacteriales</taxon>
        <taxon>Nocardiaceae</taxon>
        <taxon>Nocardia</taxon>
    </lineage>
</organism>
<dbReference type="GO" id="GO:0008171">
    <property type="term" value="F:O-methyltransferase activity"/>
    <property type="evidence" value="ECO:0007669"/>
    <property type="project" value="InterPro"/>
</dbReference>
<dbReference type="RefSeq" id="WP_067508636.1">
    <property type="nucleotide sequence ID" value="NZ_QNRE01000013.1"/>
</dbReference>
<comment type="caution">
    <text evidence="7">The sequence shown here is derived from an EMBL/GenBank/DDBJ whole genome shotgun (WGS) entry which is preliminary data.</text>
</comment>
<dbReference type="InterPro" id="IPR001077">
    <property type="entry name" value="COMT_C"/>
</dbReference>
<keyword evidence="1 7" id="KW-0489">Methyltransferase</keyword>
<dbReference type="Gene3D" id="1.10.287.1350">
    <property type="match status" value="1"/>
</dbReference>
<dbReference type="Gene3D" id="3.40.50.150">
    <property type="entry name" value="Vaccinia Virus protein VP39"/>
    <property type="match status" value="1"/>
</dbReference>
<keyword evidence="3" id="KW-0949">S-adenosyl-L-methionine</keyword>
<dbReference type="SUPFAM" id="SSF46785">
    <property type="entry name" value="Winged helix' DNA-binding domain"/>
    <property type="match status" value="1"/>
</dbReference>
<reference evidence="7 8" key="1">
    <citation type="submission" date="2018-06" db="EMBL/GenBank/DDBJ databases">
        <title>Genomic Encyclopedia of Type Strains, Phase IV (KMG-IV): sequencing the most valuable type-strain genomes for metagenomic binning, comparative biology and taxonomic classification.</title>
        <authorList>
            <person name="Goeker M."/>
        </authorList>
    </citation>
    <scope>NUCLEOTIDE SEQUENCE [LARGE SCALE GENOMIC DNA]</scope>
    <source>
        <strain evidence="7 8">DSM 44599</strain>
    </source>
</reference>
<evidence type="ECO:0000256" key="3">
    <source>
        <dbReference type="ARBA" id="ARBA00022691"/>
    </source>
</evidence>
<dbReference type="SUPFAM" id="SSF53335">
    <property type="entry name" value="S-adenosyl-L-methionine-dependent methyltransferases"/>
    <property type="match status" value="1"/>
</dbReference>
<dbReference type="InterPro" id="IPR016461">
    <property type="entry name" value="COMT-like"/>
</dbReference>
<dbReference type="PANTHER" id="PTHR43712">
    <property type="entry name" value="PUTATIVE (AFU_ORTHOLOGUE AFUA_4G14580)-RELATED"/>
    <property type="match status" value="1"/>
</dbReference>
<evidence type="ECO:0000256" key="1">
    <source>
        <dbReference type="ARBA" id="ARBA00022603"/>
    </source>
</evidence>
<dbReference type="STRING" id="1210090.GCA_001613185_02796"/>
<feature type="active site" description="Proton acceptor" evidence="4">
    <location>
        <position position="246"/>
    </location>
</feature>
<dbReference type="Proteomes" id="UP000252586">
    <property type="component" value="Unassembled WGS sequence"/>
</dbReference>
<accession>A0A366D943</accession>
<dbReference type="AlphaFoldDB" id="A0A366D943"/>
<evidence type="ECO:0000259" key="6">
    <source>
        <dbReference type="Pfam" id="PF08100"/>
    </source>
</evidence>
<feature type="domain" description="O-methyltransferase dimerisation" evidence="6">
    <location>
        <begin position="18"/>
        <end position="87"/>
    </location>
</feature>
<dbReference type="InterPro" id="IPR036388">
    <property type="entry name" value="WH-like_DNA-bd_sf"/>
</dbReference>
<dbReference type="GO" id="GO:0046983">
    <property type="term" value="F:protein dimerization activity"/>
    <property type="evidence" value="ECO:0007669"/>
    <property type="project" value="InterPro"/>
</dbReference>
<feature type="domain" description="O-methyltransferase C-terminal" evidence="5">
    <location>
        <begin position="114"/>
        <end position="316"/>
    </location>
</feature>
<dbReference type="InterPro" id="IPR036390">
    <property type="entry name" value="WH_DNA-bd_sf"/>
</dbReference>
<evidence type="ECO:0000256" key="4">
    <source>
        <dbReference type="PIRSR" id="PIRSR005739-1"/>
    </source>
</evidence>
<dbReference type="InterPro" id="IPR029063">
    <property type="entry name" value="SAM-dependent_MTases_sf"/>
</dbReference>
<dbReference type="PROSITE" id="PS51683">
    <property type="entry name" value="SAM_OMT_II"/>
    <property type="match status" value="1"/>
</dbReference>
<name>A0A366D943_9NOCA</name>
<gene>
    <name evidence="7" type="ORF">DFR74_113115</name>
</gene>
<evidence type="ECO:0000256" key="2">
    <source>
        <dbReference type="ARBA" id="ARBA00022679"/>
    </source>
</evidence>
<evidence type="ECO:0000259" key="5">
    <source>
        <dbReference type="Pfam" id="PF00891"/>
    </source>
</evidence>
<dbReference type="EMBL" id="QNRE01000013">
    <property type="protein sequence ID" value="RBO86572.1"/>
    <property type="molecule type" value="Genomic_DNA"/>
</dbReference>
<dbReference type="InterPro" id="IPR012967">
    <property type="entry name" value="COMT_dimerisation"/>
</dbReference>
<dbReference type="PANTHER" id="PTHR43712:SF2">
    <property type="entry name" value="O-METHYLTRANSFERASE CICE"/>
    <property type="match status" value="1"/>
</dbReference>
<evidence type="ECO:0000313" key="7">
    <source>
        <dbReference type="EMBL" id="RBO86572.1"/>
    </source>
</evidence>
<dbReference type="OrthoDB" id="4145676at2"/>
<dbReference type="Pfam" id="PF08100">
    <property type="entry name" value="Dimerisation"/>
    <property type="match status" value="1"/>
</dbReference>